<name>A0A9D1ZFF4_9BACE</name>
<protein>
    <submittedName>
        <fullName evidence="2">Uncharacterized protein</fullName>
    </submittedName>
</protein>
<reference evidence="2" key="2">
    <citation type="submission" date="2021-04" db="EMBL/GenBank/DDBJ databases">
        <authorList>
            <person name="Gilroy R."/>
        </authorList>
    </citation>
    <scope>NUCLEOTIDE SEQUENCE</scope>
    <source>
        <strain evidence="2">Gambia2-208</strain>
    </source>
</reference>
<accession>A0A9D1ZFF4</accession>
<dbReference type="EMBL" id="DXCV01000007">
    <property type="protein sequence ID" value="HIY87185.1"/>
    <property type="molecule type" value="Genomic_DNA"/>
</dbReference>
<gene>
    <name evidence="2" type="ORF">H9824_00560</name>
</gene>
<dbReference type="AlphaFoldDB" id="A0A9D1ZFF4"/>
<feature type="compositionally biased region" description="Polar residues" evidence="1">
    <location>
        <begin position="12"/>
        <end position="21"/>
    </location>
</feature>
<evidence type="ECO:0000313" key="2">
    <source>
        <dbReference type="EMBL" id="HIY87185.1"/>
    </source>
</evidence>
<proteinExistence type="predicted"/>
<comment type="caution">
    <text evidence="2">The sequence shown here is derived from an EMBL/GenBank/DDBJ whole genome shotgun (WGS) entry which is preliminary data.</text>
</comment>
<evidence type="ECO:0000256" key="1">
    <source>
        <dbReference type="SAM" id="MobiDB-lite"/>
    </source>
</evidence>
<sequence length="182" mass="20044">MTTVPQTPAPVQVQNDPTQPQMPAGEQVLVTFCEDEARDVPGEYMAGLGIAEDCPDRSRAIVDANRVAIADISSRFIGMIKNAMEDYSKDVNVPGGKKMYESELEGGLKMIGSKVIDKYAEVACRKLTQSATGGYACYVALHVQWDNAKKGLAEELEVRKVDFDKDKFMEKMDAQLDKSTNQ</sequence>
<evidence type="ECO:0000313" key="3">
    <source>
        <dbReference type="Proteomes" id="UP000886851"/>
    </source>
</evidence>
<organism evidence="2 3">
    <name type="scientific">Candidatus Bacteroides pullicola</name>
    <dbReference type="NCBI Taxonomy" id="2838475"/>
    <lineage>
        <taxon>Bacteria</taxon>
        <taxon>Pseudomonadati</taxon>
        <taxon>Bacteroidota</taxon>
        <taxon>Bacteroidia</taxon>
        <taxon>Bacteroidales</taxon>
        <taxon>Bacteroidaceae</taxon>
        <taxon>Bacteroides</taxon>
    </lineage>
</organism>
<reference evidence="2" key="1">
    <citation type="journal article" date="2021" name="PeerJ">
        <title>Extensive microbial diversity within the chicken gut microbiome revealed by metagenomics and culture.</title>
        <authorList>
            <person name="Gilroy R."/>
            <person name="Ravi A."/>
            <person name="Getino M."/>
            <person name="Pursley I."/>
            <person name="Horton D.L."/>
            <person name="Alikhan N.F."/>
            <person name="Baker D."/>
            <person name="Gharbi K."/>
            <person name="Hall N."/>
            <person name="Watson M."/>
            <person name="Adriaenssens E.M."/>
            <person name="Foster-Nyarko E."/>
            <person name="Jarju S."/>
            <person name="Secka A."/>
            <person name="Antonio M."/>
            <person name="Oren A."/>
            <person name="Chaudhuri R.R."/>
            <person name="La Ragione R."/>
            <person name="Hildebrand F."/>
            <person name="Pallen M.J."/>
        </authorList>
    </citation>
    <scope>NUCLEOTIDE SEQUENCE</scope>
    <source>
        <strain evidence="2">Gambia2-208</strain>
    </source>
</reference>
<feature type="region of interest" description="Disordered" evidence="1">
    <location>
        <begin position="1"/>
        <end position="22"/>
    </location>
</feature>
<dbReference type="Proteomes" id="UP000886851">
    <property type="component" value="Unassembled WGS sequence"/>
</dbReference>